<protein>
    <submittedName>
        <fullName evidence="1">Uncharacterized protein</fullName>
    </submittedName>
</protein>
<dbReference type="AlphaFoldDB" id="A0A818FAP3"/>
<evidence type="ECO:0000313" key="1">
    <source>
        <dbReference type="EMBL" id="CAF3472067.1"/>
    </source>
</evidence>
<sequence>HQLQKVKQQCPPIDFDNIMETDLARQLHEIEEQEQNNLLEKTLELQLSQHDNQPYRMSDDDMKKQLKQIEIVKQSEKNEQQRQYNKILQQLKQYEKLEI</sequence>
<name>A0A818FAP3_9BILA</name>
<organism evidence="1 2">
    <name type="scientific">Rotaria socialis</name>
    <dbReference type="NCBI Taxonomy" id="392032"/>
    <lineage>
        <taxon>Eukaryota</taxon>
        <taxon>Metazoa</taxon>
        <taxon>Spiralia</taxon>
        <taxon>Gnathifera</taxon>
        <taxon>Rotifera</taxon>
        <taxon>Eurotatoria</taxon>
        <taxon>Bdelloidea</taxon>
        <taxon>Philodinida</taxon>
        <taxon>Philodinidae</taxon>
        <taxon>Rotaria</taxon>
    </lineage>
</organism>
<dbReference type="Proteomes" id="UP000663872">
    <property type="component" value="Unassembled WGS sequence"/>
</dbReference>
<gene>
    <name evidence="1" type="ORF">GRG538_LOCUS15733</name>
</gene>
<dbReference type="EMBL" id="CAJNYT010002509">
    <property type="protein sequence ID" value="CAF3472067.1"/>
    <property type="molecule type" value="Genomic_DNA"/>
</dbReference>
<accession>A0A818FAP3</accession>
<evidence type="ECO:0000313" key="2">
    <source>
        <dbReference type="Proteomes" id="UP000663872"/>
    </source>
</evidence>
<feature type="non-terminal residue" evidence="1">
    <location>
        <position position="1"/>
    </location>
</feature>
<comment type="caution">
    <text evidence="1">The sequence shown here is derived from an EMBL/GenBank/DDBJ whole genome shotgun (WGS) entry which is preliminary data.</text>
</comment>
<feature type="non-terminal residue" evidence="1">
    <location>
        <position position="99"/>
    </location>
</feature>
<proteinExistence type="predicted"/>
<reference evidence="1" key="1">
    <citation type="submission" date="2021-02" db="EMBL/GenBank/DDBJ databases">
        <authorList>
            <person name="Nowell W R."/>
        </authorList>
    </citation>
    <scope>NUCLEOTIDE SEQUENCE</scope>
</reference>